<accession>A0A7M1USJ5</accession>
<evidence type="ECO:0000259" key="1">
    <source>
        <dbReference type="Pfam" id="PF09918"/>
    </source>
</evidence>
<dbReference type="Pfam" id="PF09918">
    <property type="entry name" value="DUF2148"/>
    <property type="match status" value="1"/>
</dbReference>
<dbReference type="EMBL" id="CP063144">
    <property type="protein sequence ID" value="QOR94433.1"/>
    <property type="molecule type" value="Genomic_DNA"/>
</dbReference>
<dbReference type="RefSeq" id="WP_193436232.1">
    <property type="nucleotide sequence ID" value="NZ_CP063144.1"/>
</dbReference>
<sequence length="169" mass="18226">MITEQDAVRNAVKTAAELMVASAKTAPKAKGVDNIVTLILESKEELEKLASKMEELAPEYGDFFKRDAQNVRNSLAVVLIGCSISSLQLNKPGKWTLDPDTVNSLVNLGIAIGSAVKTAGLLNIDNRVMFTIGVAAQELGLVKADIVYGIPLSVTGKNIFFDRKWPPKL</sequence>
<evidence type="ECO:0000313" key="2">
    <source>
        <dbReference type="EMBL" id="QOR94433.1"/>
    </source>
</evidence>
<protein>
    <submittedName>
        <fullName evidence="2">Ferredoxin</fullName>
    </submittedName>
</protein>
<dbReference type="GeneID" id="59453800"/>
<dbReference type="AlphaFoldDB" id="A0A7M1USJ5"/>
<name>A0A7M1USJ5_9CREN</name>
<dbReference type="InterPro" id="IPR019224">
    <property type="entry name" value="DUF2148"/>
</dbReference>
<keyword evidence="3" id="KW-1185">Reference proteome</keyword>
<proteinExistence type="predicted"/>
<feature type="domain" description="DUF2148" evidence="1">
    <location>
        <begin position="99"/>
        <end position="163"/>
    </location>
</feature>
<dbReference type="PANTHER" id="PTHR40101">
    <property type="entry name" value="CONSERVED PROTEIN"/>
    <property type="match status" value="1"/>
</dbReference>
<dbReference type="Proteomes" id="UP000593766">
    <property type="component" value="Chromosome"/>
</dbReference>
<dbReference type="PANTHER" id="PTHR40101:SF1">
    <property type="entry name" value="4FE-4S DOMAIN-CONTAINING PROTEIN"/>
    <property type="match status" value="1"/>
</dbReference>
<evidence type="ECO:0000313" key="3">
    <source>
        <dbReference type="Proteomes" id="UP000593766"/>
    </source>
</evidence>
<organism evidence="2 3">
    <name type="scientific">Thermosphaera chiliense</name>
    <dbReference type="NCBI Taxonomy" id="3402707"/>
    <lineage>
        <taxon>Archaea</taxon>
        <taxon>Thermoproteota</taxon>
        <taxon>Thermoprotei</taxon>
        <taxon>Desulfurococcales</taxon>
        <taxon>Desulfurococcaceae</taxon>
        <taxon>Thermosphaera</taxon>
    </lineage>
</organism>
<reference evidence="2 3" key="1">
    <citation type="submission" date="2020-10" db="EMBL/GenBank/DDBJ databases">
        <title>Complete genome sequence of Thermosphaera aggregans strain 3507.</title>
        <authorList>
            <person name="Zayulina K.S."/>
            <person name="Elcheninov A.G."/>
            <person name="Toshchakov S.V."/>
            <person name="Kublanov I.V."/>
            <person name="Kochetkova T.V."/>
        </authorList>
    </citation>
    <scope>NUCLEOTIDE SEQUENCE [LARGE SCALE GENOMIC DNA]</scope>
    <source>
        <strain evidence="2 3">3507</strain>
    </source>
</reference>
<dbReference type="OrthoDB" id="146335at2157"/>
<gene>
    <name evidence="2" type="ORF">IMZ38_00240</name>
</gene>
<dbReference type="KEGG" id="tcs:IMZ38_00240"/>